<dbReference type="Gene3D" id="3.10.129.10">
    <property type="entry name" value="Hotdog Thioesterase"/>
    <property type="match status" value="1"/>
</dbReference>
<dbReference type="SUPFAM" id="SSF54637">
    <property type="entry name" value="Thioesterase/thiol ester dehydrase-isomerase"/>
    <property type="match status" value="1"/>
</dbReference>
<keyword evidence="2" id="KW-1185">Reference proteome</keyword>
<dbReference type="Proteomes" id="UP000325307">
    <property type="component" value="Unassembled WGS sequence"/>
</dbReference>
<evidence type="ECO:0000313" key="1">
    <source>
        <dbReference type="EMBL" id="GER22296.1"/>
    </source>
</evidence>
<dbReference type="EMBL" id="BKDJ01000003">
    <property type="protein sequence ID" value="GER22296.1"/>
    <property type="molecule type" value="Genomic_DNA"/>
</dbReference>
<proteinExistence type="predicted"/>
<dbReference type="CDD" id="cd00586">
    <property type="entry name" value="4HBT"/>
    <property type="match status" value="1"/>
</dbReference>
<sequence length="162" mass="17865">MTTAAGVSVDTASKDIAQGRLVFQLAYGDCDVVGIAYFAIYYPWMERAYSTWLHAHGIRSGQMLEDLGIVTVGASSGATYAQPARVFDRLACQVVLERLGTSSYTLGFDFTRDGTLVTRGQMTFACRSPRWDKTPVPDRLAAILSSLPRRHTDPDLRRAPKE</sequence>
<dbReference type="RefSeq" id="WP_216364653.1">
    <property type="nucleotide sequence ID" value="NZ_BKDJ01000003.1"/>
</dbReference>
<reference evidence="1 2" key="1">
    <citation type="submission" date="2019-09" db="EMBL/GenBank/DDBJ databases">
        <title>Arthrobacter zafarii sp. nov., a moderately thermotolerant and halotolerant actinobacterium isolated from Cholistan desert soil of Pakistan.</title>
        <authorList>
            <person name="Amin A."/>
            <person name="Ahmed I."/>
            <person name="Khalid N."/>
            <person name="Schumann P."/>
            <person name="Busse H.J."/>
            <person name="Khan I.U."/>
            <person name="Li S."/>
            <person name="Li W.J."/>
        </authorList>
    </citation>
    <scope>NUCLEOTIDE SEQUENCE [LARGE SCALE GENOMIC DNA]</scope>
    <source>
        <strain evidence="1 2">NCCP-1664</strain>
    </source>
</reference>
<dbReference type="Pfam" id="PF13279">
    <property type="entry name" value="4HBT_2"/>
    <property type="match status" value="1"/>
</dbReference>
<protein>
    <submittedName>
        <fullName evidence="1">Uncharacterized protein</fullName>
    </submittedName>
</protein>
<evidence type="ECO:0000313" key="2">
    <source>
        <dbReference type="Proteomes" id="UP000325307"/>
    </source>
</evidence>
<gene>
    <name evidence="1" type="ORF">NCCP1664_07930</name>
</gene>
<dbReference type="AlphaFoldDB" id="A0A5A7NP34"/>
<organism evidence="1 2">
    <name type="scientific">Zafaria cholistanensis</name>
    <dbReference type="NCBI Taxonomy" id="1682741"/>
    <lineage>
        <taxon>Bacteria</taxon>
        <taxon>Bacillati</taxon>
        <taxon>Actinomycetota</taxon>
        <taxon>Actinomycetes</taxon>
        <taxon>Micrococcales</taxon>
        <taxon>Micrococcaceae</taxon>
        <taxon>Zafaria</taxon>
    </lineage>
</organism>
<accession>A0A5A7NP34</accession>
<dbReference type="InterPro" id="IPR029069">
    <property type="entry name" value="HotDog_dom_sf"/>
</dbReference>
<comment type="caution">
    <text evidence="1">The sequence shown here is derived from an EMBL/GenBank/DDBJ whole genome shotgun (WGS) entry which is preliminary data.</text>
</comment>
<name>A0A5A7NP34_9MICC</name>